<dbReference type="Proteomes" id="UP000828390">
    <property type="component" value="Unassembled WGS sequence"/>
</dbReference>
<feature type="region of interest" description="Disordered" evidence="1">
    <location>
        <begin position="24"/>
        <end position="46"/>
    </location>
</feature>
<sequence length="59" mass="6856">MCVSLISLTVRRRLYLHFTNILPYDIHHDPGDNEADDKADGDSDNKYYVRGRERGLCTE</sequence>
<feature type="compositionally biased region" description="Basic and acidic residues" evidence="1">
    <location>
        <begin position="25"/>
        <end position="46"/>
    </location>
</feature>
<protein>
    <submittedName>
        <fullName evidence="2">Uncharacterized protein</fullName>
    </submittedName>
</protein>
<organism evidence="2 3">
    <name type="scientific">Dreissena polymorpha</name>
    <name type="common">Zebra mussel</name>
    <name type="synonym">Mytilus polymorpha</name>
    <dbReference type="NCBI Taxonomy" id="45954"/>
    <lineage>
        <taxon>Eukaryota</taxon>
        <taxon>Metazoa</taxon>
        <taxon>Spiralia</taxon>
        <taxon>Lophotrochozoa</taxon>
        <taxon>Mollusca</taxon>
        <taxon>Bivalvia</taxon>
        <taxon>Autobranchia</taxon>
        <taxon>Heteroconchia</taxon>
        <taxon>Euheterodonta</taxon>
        <taxon>Imparidentia</taxon>
        <taxon>Neoheterodontei</taxon>
        <taxon>Myida</taxon>
        <taxon>Dreissenoidea</taxon>
        <taxon>Dreissenidae</taxon>
        <taxon>Dreissena</taxon>
    </lineage>
</organism>
<evidence type="ECO:0000313" key="3">
    <source>
        <dbReference type="Proteomes" id="UP000828390"/>
    </source>
</evidence>
<reference evidence="2" key="1">
    <citation type="journal article" date="2019" name="bioRxiv">
        <title>The Genome of the Zebra Mussel, Dreissena polymorpha: A Resource for Invasive Species Research.</title>
        <authorList>
            <person name="McCartney M.A."/>
            <person name="Auch B."/>
            <person name="Kono T."/>
            <person name="Mallez S."/>
            <person name="Zhang Y."/>
            <person name="Obille A."/>
            <person name="Becker A."/>
            <person name="Abrahante J.E."/>
            <person name="Garbe J."/>
            <person name="Badalamenti J.P."/>
            <person name="Herman A."/>
            <person name="Mangelson H."/>
            <person name="Liachko I."/>
            <person name="Sullivan S."/>
            <person name="Sone E.D."/>
            <person name="Koren S."/>
            <person name="Silverstein K.A.T."/>
            <person name="Beckman K.B."/>
            <person name="Gohl D.M."/>
        </authorList>
    </citation>
    <scope>NUCLEOTIDE SEQUENCE</scope>
    <source>
        <strain evidence="2">Duluth1</strain>
        <tissue evidence="2">Whole animal</tissue>
    </source>
</reference>
<evidence type="ECO:0000313" key="2">
    <source>
        <dbReference type="EMBL" id="KAH3857449.1"/>
    </source>
</evidence>
<name>A0A9D4LGM1_DREPO</name>
<reference evidence="2" key="2">
    <citation type="submission" date="2020-11" db="EMBL/GenBank/DDBJ databases">
        <authorList>
            <person name="McCartney M.A."/>
            <person name="Auch B."/>
            <person name="Kono T."/>
            <person name="Mallez S."/>
            <person name="Becker A."/>
            <person name="Gohl D.M."/>
            <person name="Silverstein K.A.T."/>
            <person name="Koren S."/>
            <person name="Bechman K.B."/>
            <person name="Herman A."/>
            <person name="Abrahante J.E."/>
            <person name="Garbe J."/>
        </authorList>
    </citation>
    <scope>NUCLEOTIDE SEQUENCE</scope>
    <source>
        <strain evidence="2">Duluth1</strain>
        <tissue evidence="2">Whole animal</tissue>
    </source>
</reference>
<proteinExistence type="predicted"/>
<comment type="caution">
    <text evidence="2">The sequence shown here is derived from an EMBL/GenBank/DDBJ whole genome shotgun (WGS) entry which is preliminary data.</text>
</comment>
<dbReference type="AlphaFoldDB" id="A0A9D4LGM1"/>
<keyword evidence="3" id="KW-1185">Reference proteome</keyword>
<evidence type="ECO:0000256" key="1">
    <source>
        <dbReference type="SAM" id="MobiDB-lite"/>
    </source>
</evidence>
<gene>
    <name evidence="2" type="ORF">DPMN_100056</name>
</gene>
<dbReference type="EMBL" id="JAIWYP010000003">
    <property type="protein sequence ID" value="KAH3857449.1"/>
    <property type="molecule type" value="Genomic_DNA"/>
</dbReference>
<accession>A0A9D4LGM1</accession>